<evidence type="ECO:0000313" key="1">
    <source>
        <dbReference type="EMBL" id="QMP86982.1"/>
    </source>
</evidence>
<accession>A0A7D7F777</accession>
<evidence type="ECO:0000313" key="2">
    <source>
        <dbReference type="Proteomes" id="UP000514751"/>
    </source>
</evidence>
<sequence length="47" mass="5292">MKGRSNSSSRRLSLTISTSSTMNDFINKKLGVNKDNKRPILIKPTKK</sequence>
<proteinExistence type="predicted"/>
<keyword evidence="2" id="KW-1185">Reference proteome</keyword>
<organism evidence="1 2">
    <name type="scientific">Flavobacterium phage vB_FspP_elemoD_13-5B</name>
    <dbReference type="NCBI Taxonomy" id="2743801"/>
    <lineage>
        <taxon>Viruses</taxon>
        <taxon>Duplodnaviria</taxon>
        <taxon>Heunggongvirae</taxon>
        <taxon>Uroviricota</taxon>
        <taxon>Caudoviricetes</taxon>
        <taxon>Elemovirus</taxon>
        <taxon>Elemovirus elemoD</taxon>
    </lineage>
</organism>
<name>A0A7D7F777_9CAUD</name>
<dbReference type="Proteomes" id="UP000514751">
    <property type="component" value="Segment"/>
</dbReference>
<reference evidence="2" key="1">
    <citation type="submission" date="2020-05" db="EMBL/GenBank/DDBJ databases">
        <title>Genomics and ecology of novel Flavobacterium phages from the Baltic Sea.</title>
        <authorList>
            <person name="Hoetzinger M."/>
            <person name="Nilsson E."/>
            <person name="Holmfeldt K."/>
        </authorList>
    </citation>
    <scope>NUCLEOTIDE SEQUENCE [LARGE SCALE GENOMIC DNA]</scope>
</reference>
<gene>
    <name evidence="1" type="ORF">elemo135B_phanotate31</name>
</gene>
<protein>
    <submittedName>
        <fullName evidence="1">Uncharacterized protein</fullName>
    </submittedName>
</protein>
<dbReference type="EMBL" id="MT497091">
    <property type="protein sequence ID" value="QMP86982.1"/>
    <property type="molecule type" value="Genomic_DNA"/>
</dbReference>